<gene>
    <name evidence="1" type="ORF">K488DRAFT_84722</name>
</gene>
<reference evidence="1" key="2">
    <citation type="journal article" date="2022" name="New Phytol.">
        <title>Evolutionary transition to the ectomycorrhizal habit in the genomes of a hyperdiverse lineage of mushroom-forming fungi.</title>
        <authorList>
            <person name="Looney B."/>
            <person name="Miyauchi S."/>
            <person name="Morin E."/>
            <person name="Drula E."/>
            <person name="Courty P.E."/>
            <person name="Kohler A."/>
            <person name="Kuo A."/>
            <person name="LaButti K."/>
            <person name="Pangilinan J."/>
            <person name="Lipzen A."/>
            <person name="Riley R."/>
            <person name="Andreopoulos W."/>
            <person name="He G."/>
            <person name="Johnson J."/>
            <person name="Nolan M."/>
            <person name="Tritt A."/>
            <person name="Barry K.W."/>
            <person name="Grigoriev I.V."/>
            <person name="Nagy L.G."/>
            <person name="Hibbett D."/>
            <person name="Henrissat B."/>
            <person name="Matheny P.B."/>
            <person name="Labbe J."/>
            <person name="Martin F.M."/>
        </authorList>
    </citation>
    <scope>NUCLEOTIDE SEQUENCE</scope>
    <source>
        <strain evidence="1">EC-137</strain>
    </source>
</reference>
<dbReference type="Proteomes" id="UP000814128">
    <property type="component" value="Unassembled WGS sequence"/>
</dbReference>
<protein>
    <submittedName>
        <fullName evidence="1">Uncharacterized protein</fullName>
    </submittedName>
</protein>
<comment type="caution">
    <text evidence="1">The sequence shown here is derived from an EMBL/GenBank/DDBJ whole genome shotgun (WGS) entry which is preliminary data.</text>
</comment>
<reference evidence="1" key="1">
    <citation type="submission" date="2021-02" db="EMBL/GenBank/DDBJ databases">
        <authorList>
            <consortium name="DOE Joint Genome Institute"/>
            <person name="Ahrendt S."/>
            <person name="Looney B.P."/>
            <person name="Miyauchi S."/>
            <person name="Morin E."/>
            <person name="Drula E."/>
            <person name="Courty P.E."/>
            <person name="Chicoki N."/>
            <person name="Fauchery L."/>
            <person name="Kohler A."/>
            <person name="Kuo A."/>
            <person name="Labutti K."/>
            <person name="Pangilinan J."/>
            <person name="Lipzen A."/>
            <person name="Riley R."/>
            <person name="Andreopoulos W."/>
            <person name="He G."/>
            <person name="Johnson J."/>
            <person name="Barry K.W."/>
            <person name="Grigoriev I.V."/>
            <person name="Nagy L."/>
            <person name="Hibbett D."/>
            <person name="Henrissat B."/>
            <person name="Matheny P.B."/>
            <person name="Labbe J."/>
            <person name="Martin F."/>
        </authorList>
    </citation>
    <scope>NUCLEOTIDE SEQUENCE</scope>
    <source>
        <strain evidence="1">EC-137</strain>
    </source>
</reference>
<organism evidence="1 2">
    <name type="scientific">Vararia minispora EC-137</name>
    <dbReference type="NCBI Taxonomy" id="1314806"/>
    <lineage>
        <taxon>Eukaryota</taxon>
        <taxon>Fungi</taxon>
        <taxon>Dikarya</taxon>
        <taxon>Basidiomycota</taxon>
        <taxon>Agaricomycotina</taxon>
        <taxon>Agaricomycetes</taxon>
        <taxon>Russulales</taxon>
        <taxon>Lachnocladiaceae</taxon>
        <taxon>Vararia</taxon>
    </lineage>
</organism>
<keyword evidence="2" id="KW-1185">Reference proteome</keyword>
<name>A0ACB8QP97_9AGAM</name>
<proteinExistence type="predicted"/>
<dbReference type="EMBL" id="MU273514">
    <property type="protein sequence ID" value="KAI0033686.1"/>
    <property type="molecule type" value="Genomic_DNA"/>
</dbReference>
<evidence type="ECO:0000313" key="2">
    <source>
        <dbReference type="Proteomes" id="UP000814128"/>
    </source>
</evidence>
<accession>A0ACB8QP97</accession>
<sequence>MSAVAAPPPSIISSTSRLSSSALSLSRPSRLFYANDMDTQWCLNCNRHVEDERQLYCSSTCSGAANLSSPTFHAAATCLHSQSPIPSSSSGPQDRILAWRSGVPTGLAPPAGPRSRSSSRSLRAPVVRIPSPTSSSSSTTPGRPRPKLMQLATSPVSPSVSLSLSPLQARDKPVPPSPPRNISLSPCHLSARHNNSRRSSMTCTTALTSDDSIATPITPAVAIPIEPALKDPHKHSLWKQLRPWVGPASPTPRRPHVYGIDSHFPAVGANRKHTALFLDEELLDACDSKSNLPPSGLARSDDDDDDESVQSSGLAGWFAQHAEKQREEKAFATSSTRAAQAIYANRGRKLCRAEATASYYALR</sequence>
<evidence type="ECO:0000313" key="1">
    <source>
        <dbReference type="EMBL" id="KAI0033686.1"/>
    </source>
</evidence>